<protein>
    <submittedName>
        <fullName evidence="2">Uncharacterized protein</fullName>
    </submittedName>
</protein>
<organism evidence="2 3">
    <name type="scientific">Lentinula boryana</name>
    <dbReference type="NCBI Taxonomy" id="40481"/>
    <lineage>
        <taxon>Eukaryota</taxon>
        <taxon>Fungi</taxon>
        <taxon>Dikarya</taxon>
        <taxon>Basidiomycota</taxon>
        <taxon>Agaricomycotina</taxon>
        <taxon>Agaricomycetes</taxon>
        <taxon>Agaricomycetidae</taxon>
        <taxon>Agaricales</taxon>
        <taxon>Marasmiineae</taxon>
        <taxon>Omphalotaceae</taxon>
        <taxon>Lentinula</taxon>
    </lineage>
</organism>
<feature type="transmembrane region" description="Helical" evidence="1">
    <location>
        <begin position="17"/>
        <end position="34"/>
    </location>
</feature>
<dbReference type="EMBL" id="MU790510">
    <property type="protein sequence ID" value="KAJ4001398.1"/>
    <property type="molecule type" value="Genomic_DNA"/>
</dbReference>
<sequence>MEHTLGTFRPPQMKGQGSLMLCGLFVFSWVYHHFNDPAANLKPVLTGQTSSHRMIFIASISNGNISVLIDGRLFLFGP</sequence>
<proteinExistence type="predicted"/>
<reference evidence="2" key="1">
    <citation type="submission" date="2022-08" db="EMBL/GenBank/DDBJ databases">
        <authorList>
            <consortium name="DOE Joint Genome Institute"/>
            <person name="Min B."/>
            <person name="Riley R."/>
            <person name="Sierra-Patev S."/>
            <person name="Naranjo-Ortiz M."/>
            <person name="Looney B."/>
            <person name="Konkel Z."/>
            <person name="Slot J.C."/>
            <person name="Sakamoto Y."/>
            <person name="Steenwyk J.L."/>
            <person name="Rokas A."/>
            <person name="Carro J."/>
            <person name="Camarero S."/>
            <person name="Ferreira P."/>
            <person name="Molpeceres G."/>
            <person name="Ruiz-Duenas F.J."/>
            <person name="Serrano A."/>
            <person name="Henrissat B."/>
            <person name="Drula E."/>
            <person name="Hughes K.W."/>
            <person name="Mata J.L."/>
            <person name="Ishikawa N.K."/>
            <person name="Vargas-Isla R."/>
            <person name="Ushijima S."/>
            <person name="Smith C.A."/>
            <person name="Ahrendt S."/>
            <person name="Andreopoulos W."/>
            <person name="He G."/>
            <person name="Labutti K."/>
            <person name="Lipzen A."/>
            <person name="Ng V."/>
            <person name="Sandor L."/>
            <person name="Barry K."/>
            <person name="Martinez A.T."/>
            <person name="Xiao Y."/>
            <person name="Gibbons J.G."/>
            <person name="Terashima K."/>
            <person name="Hibbett D.S."/>
            <person name="Grigoriev I.V."/>
        </authorList>
    </citation>
    <scope>NUCLEOTIDE SEQUENCE</scope>
    <source>
        <strain evidence="2">TFB10827</strain>
    </source>
</reference>
<dbReference type="Proteomes" id="UP001163828">
    <property type="component" value="Unassembled WGS sequence"/>
</dbReference>
<accession>A0ABQ8QSP4</accession>
<name>A0ABQ8QSP4_9AGAR</name>
<keyword evidence="3" id="KW-1185">Reference proteome</keyword>
<evidence type="ECO:0000313" key="2">
    <source>
        <dbReference type="EMBL" id="KAJ4001398.1"/>
    </source>
</evidence>
<comment type="caution">
    <text evidence="2">The sequence shown here is derived from an EMBL/GenBank/DDBJ whole genome shotgun (WGS) entry which is preliminary data.</text>
</comment>
<keyword evidence="1" id="KW-0472">Membrane</keyword>
<gene>
    <name evidence="2" type="ORF">F5050DRAFT_1474152</name>
</gene>
<evidence type="ECO:0000256" key="1">
    <source>
        <dbReference type="SAM" id="Phobius"/>
    </source>
</evidence>
<evidence type="ECO:0000313" key="3">
    <source>
        <dbReference type="Proteomes" id="UP001163828"/>
    </source>
</evidence>
<feature type="transmembrane region" description="Helical" evidence="1">
    <location>
        <begin position="54"/>
        <end position="75"/>
    </location>
</feature>
<keyword evidence="1" id="KW-1133">Transmembrane helix</keyword>
<keyword evidence="1" id="KW-0812">Transmembrane</keyword>